<sequence>MHAPQKIVCVGLNYHGHMTETGRQPVTHPTLFSRWSDSHVGHGEPLILPSVSTKFDYEGELAVVVGRSGRHISKTEAMTYVAGYSCYNDGSIRDWQKHTSQFLPGKNFEASGAFGPWLVAGHAVPDYRELRLTTRLNGRVVQDASLGDLIFDIPTLIEYVSSFTTLNPGDVLVTGTPDGVGAFRDPQLWMGAGDTVEVEISGIGMLSNKILAEQDHARAARLHAAAL</sequence>
<accession>G9AFB4</accession>
<gene>
    <name evidence="4" type="ordered locus">SFHH103_05280</name>
</gene>
<dbReference type="GO" id="GO:0046872">
    <property type="term" value="F:metal ion binding"/>
    <property type="evidence" value="ECO:0007669"/>
    <property type="project" value="UniProtKB-KW"/>
</dbReference>
<dbReference type="Pfam" id="PF01557">
    <property type="entry name" value="FAA_hydrolase"/>
    <property type="match status" value="1"/>
</dbReference>
<keyword evidence="4" id="KW-0614">Plasmid</keyword>
<dbReference type="AlphaFoldDB" id="G9AFB4"/>
<evidence type="ECO:0000256" key="2">
    <source>
        <dbReference type="ARBA" id="ARBA00022723"/>
    </source>
</evidence>
<dbReference type="PATRIC" id="fig|380.5.peg.4835"/>
<evidence type="ECO:0000256" key="1">
    <source>
        <dbReference type="ARBA" id="ARBA00010211"/>
    </source>
</evidence>
<dbReference type="InterPro" id="IPR036663">
    <property type="entry name" value="Fumarylacetoacetase_C_sf"/>
</dbReference>
<dbReference type="SUPFAM" id="SSF56529">
    <property type="entry name" value="FAH"/>
    <property type="match status" value="1"/>
</dbReference>
<protein>
    <submittedName>
        <fullName evidence="4">Fumarylacetoacetate-family hydrolase</fullName>
    </submittedName>
</protein>
<dbReference type="KEGG" id="sfh:SFHH103_05280"/>
<dbReference type="PANTHER" id="PTHR42796:SF4">
    <property type="entry name" value="FUMARYLACETOACETATE HYDROLASE DOMAIN-CONTAINING PROTEIN 2A"/>
    <property type="match status" value="1"/>
</dbReference>
<comment type="similarity">
    <text evidence="1">Belongs to the FAH family.</text>
</comment>
<dbReference type="FunFam" id="3.90.850.10:FF:000008">
    <property type="entry name" value="FAA hydrolase family protein"/>
    <property type="match status" value="1"/>
</dbReference>
<dbReference type="HOGENOM" id="CLU_028458_2_0_5"/>
<organism evidence="4 5">
    <name type="scientific">Sinorhizobium fredii (strain HH103)</name>
    <dbReference type="NCBI Taxonomy" id="1117943"/>
    <lineage>
        <taxon>Bacteria</taxon>
        <taxon>Pseudomonadati</taxon>
        <taxon>Pseudomonadota</taxon>
        <taxon>Alphaproteobacteria</taxon>
        <taxon>Hyphomicrobiales</taxon>
        <taxon>Rhizobiaceae</taxon>
        <taxon>Sinorhizobium/Ensifer group</taxon>
        <taxon>Sinorhizobium</taxon>
    </lineage>
</organism>
<evidence type="ECO:0000313" key="5">
    <source>
        <dbReference type="Proteomes" id="UP000007735"/>
    </source>
</evidence>
<evidence type="ECO:0000313" key="4">
    <source>
        <dbReference type="EMBL" id="CCE99746.1"/>
    </source>
</evidence>
<dbReference type="GO" id="GO:0016787">
    <property type="term" value="F:hydrolase activity"/>
    <property type="evidence" value="ECO:0007669"/>
    <property type="project" value="UniProtKB-KW"/>
</dbReference>
<proteinExistence type="inferred from homology"/>
<feature type="domain" description="Fumarylacetoacetase-like C-terminal" evidence="3">
    <location>
        <begin position="6"/>
        <end position="210"/>
    </location>
</feature>
<dbReference type="InterPro" id="IPR011234">
    <property type="entry name" value="Fumarylacetoacetase-like_C"/>
</dbReference>
<keyword evidence="4" id="KW-0378">Hydrolase</keyword>
<keyword evidence="2" id="KW-0479">Metal-binding</keyword>
<name>G9AFB4_SINF1</name>
<dbReference type="GO" id="GO:0044281">
    <property type="term" value="P:small molecule metabolic process"/>
    <property type="evidence" value="ECO:0007669"/>
    <property type="project" value="UniProtKB-ARBA"/>
</dbReference>
<dbReference type="Proteomes" id="UP000007735">
    <property type="component" value="Plasmid pSfHH103e"/>
</dbReference>
<geneLocation type="plasmid" evidence="4 5">
    <name>pSfHH103e</name>
</geneLocation>
<dbReference type="InterPro" id="IPR051121">
    <property type="entry name" value="FAH"/>
</dbReference>
<dbReference type="Gene3D" id="3.90.850.10">
    <property type="entry name" value="Fumarylacetoacetase-like, C-terminal domain"/>
    <property type="match status" value="1"/>
</dbReference>
<reference evidence="4 5" key="1">
    <citation type="journal article" date="2012" name="J. Bacteriol.">
        <title>Genome sequence of the soybean symbiont Sinorhizobium fredii HH103.</title>
        <authorList>
            <person name="Weidner S."/>
            <person name="Becker A."/>
            <person name="Bonilla I."/>
            <person name="Jaenicke S."/>
            <person name="Lloret J."/>
            <person name="Margaret I."/>
            <person name="Puhler A."/>
            <person name="Ruiz-Sainz J.E."/>
            <person name="Schneiker-Bekel S."/>
            <person name="Szczepanowski R."/>
            <person name="Vinardell J.M."/>
            <person name="Zehner S."/>
            <person name="Gottfert M."/>
        </authorList>
    </citation>
    <scope>NUCLEOTIDE SEQUENCE [LARGE SCALE GENOMIC DNA]</scope>
    <source>
        <strain evidence="4 5">HH103</strain>
        <plasmid evidence="5">pSfHH103e</plasmid>
    </source>
</reference>
<dbReference type="PANTHER" id="PTHR42796">
    <property type="entry name" value="FUMARYLACETOACETATE HYDROLASE DOMAIN-CONTAINING PROTEIN 2A-RELATED"/>
    <property type="match status" value="1"/>
</dbReference>
<dbReference type="EMBL" id="HE616899">
    <property type="protein sequence ID" value="CCE99746.1"/>
    <property type="molecule type" value="Genomic_DNA"/>
</dbReference>
<evidence type="ECO:0000259" key="3">
    <source>
        <dbReference type="Pfam" id="PF01557"/>
    </source>
</evidence>